<dbReference type="InterPro" id="IPR013527">
    <property type="entry name" value="YicC-like_N"/>
</dbReference>
<keyword evidence="2" id="KW-0540">Nuclease</keyword>
<protein>
    <submittedName>
        <fullName evidence="8">YicC family protein</fullName>
    </submittedName>
</protein>
<accession>A0A660S4U5</accession>
<keyword evidence="4" id="KW-0378">Hydrolase</keyword>
<dbReference type="Pfam" id="PF08340">
    <property type="entry name" value="YicC-like_C"/>
    <property type="match status" value="1"/>
</dbReference>
<comment type="caution">
    <text evidence="8">The sequence shown here is derived from an EMBL/GenBank/DDBJ whole genome shotgun (WGS) entry which is preliminary data.</text>
</comment>
<dbReference type="EMBL" id="QNBC01000150">
    <property type="protein sequence ID" value="RKX64568.1"/>
    <property type="molecule type" value="Genomic_DNA"/>
</dbReference>
<feature type="domain" description="Endoribonuclease YicC-like N-terminal" evidence="6">
    <location>
        <begin position="1"/>
        <end position="150"/>
    </location>
</feature>
<proteinExistence type="inferred from homology"/>
<dbReference type="PANTHER" id="PTHR30636:SF3">
    <property type="entry name" value="UPF0701 PROTEIN YICC"/>
    <property type="match status" value="1"/>
</dbReference>
<dbReference type="InterPro" id="IPR013551">
    <property type="entry name" value="YicC-like_C"/>
</dbReference>
<dbReference type="Pfam" id="PF03755">
    <property type="entry name" value="YicC-like_N"/>
    <property type="match status" value="1"/>
</dbReference>
<dbReference type="InterPro" id="IPR005229">
    <property type="entry name" value="YicC/YloC-like"/>
</dbReference>
<sequence>MKSMTGYGTGIVEEDGYQIKCEISSVNHRYFEAKVVLPENFENLKVELTQYLRNSCIRGKYYVKIAITGSEDKIPSINMKKADLYIKLYRELSDKVDFGELDFVSFLSLPEILSKETAEQSLFVDKFKRAIDKAVISMNMIKEEEGKAIEEFILKELEIVEEIVSHIKKSSGDLKAKKIEMAKKRVEELSLDKLSQNCVEQEIVYLADRYDISEEIQRLETHIHNFKTMLQKQHVGKKMGFLLQEMGREVNTIGSKLPDNDISFEVVKIKDSLEKIREQVQNVE</sequence>
<dbReference type="AlphaFoldDB" id="A0A660S4U5"/>
<feature type="domain" description="Endoribonuclease YicC-like C-terminal" evidence="7">
    <location>
        <begin position="168"/>
        <end position="284"/>
    </location>
</feature>
<comment type="cofactor">
    <cofactor evidence="1">
        <name>a divalent metal cation</name>
        <dbReference type="ChEBI" id="CHEBI:60240"/>
    </cofactor>
</comment>
<evidence type="ECO:0000256" key="2">
    <source>
        <dbReference type="ARBA" id="ARBA00022722"/>
    </source>
</evidence>
<reference evidence="8 9" key="1">
    <citation type="submission" date="2018-06" db="EMBL/GenBank/DDBJ databases">
        <title>Extensive metabolic versatility and redundancy in microbially diverse, dynamic hydrothermal sediments.</title>
        <authorList>
            <person name="Dombrowski N."/>
            <person name="Teske A."/>
            <person name="Baker B.J."/>
        </authorList>
    </citation>
    <scope>NUCLEOTIDE SEQUENCE [LARGE SCALE GENOMIC DNA]</scope>
    <source>
        <strain evidence="8">B35_G9</strain>
    </source>
</reference>
<evidence type="ECO:0000313" key="9">
    <source>
        <dbReference type="Proteomes" id="UP000282321"/>
    </source>
</evidence>
<gene>
    <name evidence="8" type="ORF">DRP44_08090</name>
</gene>
<name>A0A660S4U5_UNCT6</name>
<evidence type="ECO:0000256" key="1">
    <source>
        <dbReference type="ARBA" id="ARBA00001968"/>
    </source>
</evidence>
<dbReference type="Proteomes" id="UP000282321">
    <property type="component" value="Unassembled WGS sequence"/>
</dbReference>
<dbReference type="NCBIfam" id="TIGR00255">
    <property type="entry name" value="YicC/YloC family endoribonuclease"/>
    <property type="match status" value="1"/>
</dbReference>
<dbReference type="PANTHER" id="PTHR30636">
    <property type="entry name" value="UPF0701 PROTEIN YICC"/>
    <property type="match status" value="1"/>
</dbReference>
<evidence type="ECO:0000256" key="5">
    <source>
        <dbReference type="ARBA" id="ARBA00035648"/>
    </source>
</evidence>
<evidence type="ECO:0000259" key="6">
    <source>
        <dbReference type="Pfam" id="PF03755"/>
    </source>
</evidence>
<evidence type="ECO:0000256" key="4">
    <source>
        <dbReference type="ARBA" id="ARBA00022801"/>
    </source>
</evidence>
<evidence type="ECO:0000259" key="7">
    <source>
        <dbReference type="Pfam" id="PF08340"/>
    </source>
</evidence>
<keyword evidence="3" id="KW-0255">Endonuclease</keyword>
<dbReference type="GO" id="GO:0016787">
    <property type="term" value="F:hydrolase activity"/>
    <property type="evidence" value="ECO:0007669"/>
    <property type="project" value="UniProtKB-KW"/>
</dbReference>
<dbReference type="GO" id="GO:0004521">
    <property type="term" value="F:RNA endonuclease activity"/>
    <property type="evidence" value="ECO:0007669"/>
    <property type="project" value="InterPro"/>
</dbReference>
<evidence type="ECO:0000256" key="3">
    <source>
        <dbReference type="ARBA" id="ARBA00022759"/>
    </source>
</evidence>
<evidence type="ECO:0000313" key="8">
    <source>
        <dbReference type="EMBL" id="RKX64568.1"/>
    </source>
</evidence>
<organism evidence="8 9">
    <name type="scientific">candidate division TA06 bacterium</name>
    <dbReference type="NCBI Taxonomy" id="2250710"/>
    <lineage>
        <taxon>Bacteria</taxon>
        <taxon>Bacteria division TA06</taxon>
    </lineage>
</organism>
<comment type="similarity">
    <text evidence="5">Belongs to the YicC/YloC family.</text>
</comment>